<protein>
    <submittedName>
        <fullName evidence="9">Thioredoxin family protein</fullName>
    </submittedName>
</protein>
<sequence length="518" mass="56954">MTSKLHPLVLIAALLTLAALPQLASAQDMALAEIGFKLPATRDLKPDLDVIAENIVKEESNTATFAAFVLAAAAFGIITLLTPCVFPMIPITVSFFLKQGEKKKANPLALATVYTATIVIVLGVAAVTLIKEFRDLAVNPWVNVALAFLFVFFAMSLFGMFDIVLPSFLVRATSSQEGRGGYLGTIFMALSFTIVSFTCVAPFMGGFAGLAASGKMSRLQLYSGGLVFAATFAAPFFLLALFPSLLKKLPKSGSWMNTVKVFMGFLEMAAALKFLRTAEIRWYSPPVLFTYDFVLGIWIALLLLAGLYLLAMYRLPHDEPMEHIGVFRLFFAIAAFSLAAYLFPALFPGKNGEKNRPAGIVFAWVDAFLLPESEETSSTGLIISSDLKRTLEEARRKNKLVFLDFTGVTCTNCRLNEKNVFPKPAVADLMKKYLNVQMYTDTVPANLYEGTASDEKREKDAEAILEFQQKVLNTIQLPTYAILKPVEGGKYQLVGTYEEGKINNVEAFVNFLKKPLEK</sequence>
<proteinExistence type="predicted"/>
<dbReference type="GO" id="GO:0016020">
    <property type="term" value="C:membrane"/>
    <property type="evidence" value="ECO:0007669"/>
    <property type="project" value="UniProtKB-SubCell"/>
</dbReference>
<dbReference type="GO" id="GO:0045454">
    <property type="term" value="P:cell redox homeostasis"/>
    <property type="evidence" value="ECO:0007669"/>
    <property type="project" value="TreeGrafter"/>
</dbReference>
<keyword evidence="4 6" id="KW-1133">Transmembrane helix</keyword>
<feature type="transmembrane region" description="Helical" evidence="6">
    <location>
        <begin position="325"/>
        <end position="347"/>
    </location>
</feature>
<evidence type="ECO:0000256" key="7">
    <source>
        <dbReference type="SAM" id="SignalP"/>
    </source>
</evidence>
<evidence type="ECO:0000313" key="9">
    <source>
        <dbReference type="EMBL" id="QVL30103.1"/>
    </source>
</evidence>
<evidence type="ECO:0000256" key="2">
    <source>
        <dbReference type="ARBA" id="ARBA00022692"/>
    </source>
</evidence>
<evidence type="ECO:0000256" key="6">
    <source>
        <dbReference type="SAM" id="Phobius"/>
    </source>
</evidence>
<gene>
    <name evidence="9" type="ORF">KIH39_14675</name>
</gene>
<keyword evidence="7" id="KW-0732">Signal</keyword>
<evidence type="ECO:0000256" key="5">
    <source>
        <dbReference type="ARBA" id="ARBA00023136"/>
    </source>
</evidence>
<name>A0A8E6B1I5_9BACT</name>
<keyword evidence="5 6" id="KW-0472">Membrane</keyword>
<organism evidence="9 10">
    <name type="scientific">Telmatocola sphagniphila</name>
    <dbReference type="NCBI Taxonomy" id="1123043"/>
    <lineage>
        <taxon>Bacteria</taxon>
        <taxon>Pseudomonadati</taxon>
        <taxon>Planctomycetota</taxon>
        <taxon>Planctomycetia</taxon>
        <taxon>Gemmatales</taxon>
        <taxon>Gemmataceae</taxon>
    </lineage>
</organism>
<feature type="transmembrane region" description="Helical" evidence="6">
    <location>
        <begin position="225"/>
        <end position="246"/>
    </location>
</feature>
<evidence type="ECO:0000259" key="8">
    <source>
        <dbReference type="Pfam" id="PF02683"/>
    </source>
</evidence>
<feature type="transmembrane region" description="Helical" evidence="6">
    <location>
        <begin position="65"/>
        <end position="96"/>
    </location>
</feature>
<dbReference type="Gene3D" id="3.40.30.10">
    <property type="entry name" value="Glutaredoxin"/>
    <property type="match status" value="1"/>
</dbReference>
<comment type="subcellular location">
    <subcellularLocation>
        <location evidence="1">Membrane</location>
        <topology evidence="1">Multi-pass membrane protein</topology>
    </subcellularLocation>
</comment>
<feature type="transmembrane region" description="Helical" evidence="6">
    <location>
        <begin position="108"/>
        <end position="130"/>
    </location>
</feature>
<feature type="transmembrane region" description="Helical" evidence="6">
    <location>
        <begin position="295"/>
        <end position="313"/>
    </location>
</feature>
<dbReference type="GO" id="GO:0017004">
    <property type="term" value="P:cytochrome complex assembly"/>
    <property type="evidence" value="ECO:0007669"/>
    <property type="project" value="UniProtKB-KW"/>
</dbReference>
<evidence type="ECO:0000313" key="10">
    <source>
        <dbReference type="Proteomes" id="UP000676194"/>
    </source>
</evidence>
<feature type="domain" description="Cytochrome C biogenesis protein transmembrane" evidence="8">
    <location>
        <begin position="68"/>
        <end position="275"/>
    </location>
</feature>
<evidence type="ECO:0000256" key="1">
    <source>
        <dbReference type="ARBA" id="ARBA00004141"/>
    </source>
</evidence>
<keyword evidence="2 6" id="KW-0812">Transmembrane</keyword>
<reference evidence="9" key="1">
    <citation type="submission" date="2021-05" db="EMBL/GenBank/DDBJ databases">
        <title>Complete genome sequence of the cellulolytic planctomycete Telmatocola sphagniphila SP2T and characterization of the first cellulase from planctomycetes.</title>
        <authorList>
            <person name="Rakitin A.L."/>
            <person name="Beletsky A.V."/>
            <person name="Naumoff D.G."/>
            <person name="Kulichevskaya I.S."/>
            <person name="Mardanov A.V."/>
            <person name="Ravin N.V."/>
            <person name="Dedysh S.N."/>
        </authorList>
    </citation>
    <scope>NUCLEOTIDE SEQUENCE</scope>
    <source>
        <strain evidence="9">SP2T</strain>
    </source>
</reference>
<feature type="transmembrane region" description="Helical" evidence="6">
    <location>
        <begin position="142"/>
        <end position="170"/>
    </location>
</feature>
<dbReference type="Proteomes" id="UP000676194">
    <property type="component" value="Chromosome"/>
</dbReference>
<feature type="signal peptide" evidence="7">
    <location>
        <begin position="1"/>
        <end position="26"/>
    </location>
</feature>
<dbReference type="KEGG" id="tsph:KIH39_14675"/>
<evidence type="ECO:0000256" key="4">
    <source>
        <dbReference type="ARBA" id="ARBA00022989"/>
    </source>
</evidence>
<dbReference type="InterPro" id="IPR036249">
    <property type="entry name" value="Thioredoxin-like_sf"/>
</dbReference>
<dbReference type="Pfam" id="PF13899">
    <property type="entry name" value="Thioredoxin_7"/>
    <property type="match status" value="1"/>
</dbReference>
<dbReference type="SUPFAM" id="SSF52833">
    <property type="entry name" value="Thioredoxin-like"/>
    <property type="match status" value="1"/>
</dbReference>
<dbReference type="GO" id="GO:0015035">
    <property type="term" value="F:protein-disulfide reductase activity"/>
    <property type="evidence" value="ECO:0007669"/>
    <property type="project" value="TreeGrafter"/>
</dbReference>
<dbReference type="RefSeq" id="WP_213493987.1">
    <property type="nucleotide sequence ID" value="NZ_CP074694.1"/>
</dbReference>
<dbReference type="Pfam" id="PF02683">
    <property type="entry name" value="DsbD_TM"/>
    <property type="match status" value="1"/>
</dbReference>
<dbReference type="EMBL" id="CP074694">
    <property type="protein sequence ID" value="QVL30103.1"/>
    <property type="molecule type" value="Genomic_DNA"/>
</dbReference>
<feature type="transmembrane region" description="Helical" evidence="6">
    <location>
        <begin position="182"/>
        <end position="205"/>
    </location>
</feature>
<accession>A0A8E6B1I5</accession>
<dbReference type="InterPro" id="IPR003834">
    <property type="entry name" value="Cyt_c_assmbl_TM_dom"/>
</dbReference>
<keyword evidence="10" id="KW-1185">Reference proteome</keyword>
<evidence type="ECO:0000256" key="3">
    <source>
        <dbReference type="ARBA" id="ARBA00022748"/>
    </source>
</evidence>
<dbReference type="AlphaFoldDB" id="A0A8E6B1I5"/>
<dbReference type="PANTHER" id="PTHR32234">
    <property type="entry name" value="THIOL:DISULFIDE INTERCHANGE PROTEIN DSBD"/>
    <property type="match status" value="1"/>
</dbReference>
<feature type="chain" id="PRO_5034408007" evidence="7">
    <location>
        <begin position="27"/>
        <end position="518"/>
    </location>
</feature>
<feature type="transmembrane region" description="Helical" evidence="6">
    <location>
        <begin position="258"/>
        <end position="275"/>
    </location>
</feature>
<keyword evidence="3" id="KW-0201">Cytochrome c-type biogenesis</keyword>
<dbReference type="PANTHER" id="PTHR32234:SF0">
    <property type="entry name" value="THIOL:DISULFIDE INTERCHANGE PROTEIN DSBD"/>
    <property type="match status" value="1"/>
</dbReference>